<dbReference type="SUPFAM" id="SSF69047">
    <property type="entry name" value="Hypothetical protein YjbJ"/>
    <property type="match status" value="1"/>
</dbReference>
<reference evidence="1 2" key="1">
    <citation type="submission" date="2017-10" db="EMBL/GenBank/DDBJ databases">
        <title>Draft genome of Longimonas halophila.</title>
        <authorList>
            <person name="Goh K.M."/>
            <person name="Shamsir M.S."/>
            <person name="Lim S.W."/>
        </authorList>
    </citation>
    <scope>NUCLEOTIDE SEQUENCE [LARGE SCALE GENOMIC DNA]</scope>
    <source>
        <strain evidence="1 2">KCTC 42399</strain>
    </source>
</reference>
<dbReference type="OrthoDB" id="1494782at2"/>
<evidence type="ECO:0000313" key="2">
    <source>
        <dbReference type="Proteomes" id="UP000221024"/>
    </source>
</evidence>
<proteinExistence type="predicted"/>
<dbReference type="InterPro" id="IPR036629">
    <property type="entry name" value="YjbJ_sf"/>
</dbReference>
<organism evidence="1 2">
    <name type="scientific">Longimonas halophila</name>
    <dbReference type="NCBI Taxonomy" id="1469170"/>
    <lineage>
        <taxon>Bacteria</taxon>
        <taxon>Pseudomonadati</taxon>
        <taxon>Rhodothermota</taxon>
        <taxon>Rhodothermia</taxon>
        <taxon>Rhodothermales</taxon>
        <taxon>Salisaetaceae</taxon>
        <taxon>Longimonas</taxon>
    </lineage>
</organism>
<dbReference type="Gene3D" id="1.10.1470.10">
    <property type="entry name" value="YjbJ"/>
    <property type="match status" value="1"/>
</dbReference>
<sequence length="64" mass="7578">MATEAMNESWRRIRDQIKTIWEDAEFDDKEMKRARGEMDKIVGLIHDKTGDDPEEIRRKMGAIL</sequence>
<dbReference type="RefSeq" id="WP_098062320.1">
    <property type="nucleotide sequence ID" value="NZ_PDEP01000007.1"/>
</dbReference>
<name>A0A2H3NLH9_9BACT</name>
<accession>A0A2H3NLH9</accession>
<protein>
    <submittedName>
        <fullName evidence="1">General stress protein CsbD</fullName>
    </submittedName>
</protein>
<gene>
    <name evidence="1" type="ORF">CRI93_09150</name>
</gene>
<comment type="caution">
    <text evidence="1">The sequence shown here is derived from an EMBL/GenBank/DDBJ whole genome shotgun (WGS) entry which is preliminary data.</text>
</comment>
<dbReference type="AlphaFoldDB" id="A0A2H3NLH9"/>
<dbReference type="EMBL" id="PDEP01000007">
    <property type="protein sequence ID" value="PEN06794.1"/>
    <property type="molecule type" value="Genomic_DNA"/>
</dbReference>
<keyword evidence="2" id="KW-1185">Reference proteome</keyword>
<dbReference type="Proteomes" id="UP000221024">
    <property type="component" value="Unassembled WGS sequence"/>
</dbReference>
<evidence type="ECO:0000313" key="1">
    <source>
        <dbReference type="EMBL" id="PEN06794.1"/>
    </source>
</evidence>